<protein>
    <submittedName>
        <fullName evidence="2">Uncharacterized protein</fullName>
    </submittedName>
</protein>
<name>A0A0A1TZR9_ENTIV</name>
<organism evidence="2 3">
    <name type="scientific">Entamoeba invadens IP1</name>
    <dbReference type="NCBI Taxonomy" id="370355"/>
    <lineage>
        <taxon>Eukaryota</taxon>
        <taxon>Amoebozoa</taxon>
        <taxon>Evosea</taxon>
        <taxon>Archamoebae</taxon>
        <taxon>Mastigamoebida</taxon>
        <taxon>Entamoebidae</taxon>
        <taxon>Entamoeba</taxon>
    </lineage>
</organism>
<dbReference type="GeneID" id="14886070"/>
<dbReference type="RefSeq" id="XP_004253880.1">
    <property type="nucleotide sequence ID" value="XM_004253832.1"/>
</dbReference>
<dbReference type="EMBL" id="KB206864">
    <property type="protein sequence ID" value="ELP87109.1"/>
    <property type="molecule type" value="Genomic_DNA"/>
</dbReference>
<reference evidence="2 3" key="1">
    <citation type="submission" date="2012-10" db="EMBL/GenBank/DDBJ databases">
        <authorList>
            <person name="Zafar N."/>
            <person name="Inman J."/>
            <person name="Hall N."/>
            <person name="Lorenzi H."/>
            <person name="Caler E."/>
        </authorList>
    </citation>
    <scope>NUCLEOTIDE SEQUENCE [LARGE SCALE GENOMIC DNA]</scope>
    <source>
        <strain evidence="2 3">IP1</strain>
    </source>
</reference>
<sequence>MEGVMEKSCHDLLLFDSPEVKVPMVPASGDFTNEKDIELHQTICSNTSERDLFFYSNLITQQLIAQKSEPINRKREEPESKEEESPCLRRVGNIGHDFCSDFYLSSIPSFLQMDSSCDSESDM</sequence>
<evidence type="ECO:0000313" key="2">
    <source>
        <dbReference type="EMBL" id="ELP87109.1"/>
    </source>
</evidence>
<evidence type="ECO:0000313" key="3">
    <source>
        <dbReference type="Proteomes" id="UP000014680"/>
    </source>
</evidence>
<evidence type="ECO:0000256" key="1">
    <source>
        <dbReference type="SAM" id="MobiDB-lite"/>
    </source>
</evidence>
<gene>
    <name evidence="2" type="ORF">EIN_495740</name>
</gene>
<keyword evidence="3" id="KW-1185">Reference proteome</keyword>
<dbReference type="AlphaFoldDB" id="A0A0A1TZR9"/>
<proteinExistence type="predicted"/>
<dbReference type="Proteomes" id="UP000014680">
    <property type="component" value="Unassembled WGS sequence"/>
</dbReference>
<accession>A0A0A1TZR9</accession>
<dbReference type="KEGG" id="eiv:EIN_495740"/>
<dbReference type="VEuPathDB" id="AmoebaDB:EIN_495740"/>
<feature type="region of interest" description="Disordered" evidence="1">
    <location>
        <begin position="67"/>
        <end position="87"/>
    </location>
</feature>
<feature type="compositionally biased region" description="Basic and acidic residues" evidence="1">
    <location>
        <begin position="70"/>
        <end position="87"/>
    </location>
</feature>